<name>A0A1E7DQF7_9BACI</name>
<sequence length="126" mass="13994">MIVNNKGEHARHIGVYLEPGANVLSEKDATKFTKVYEDPRLQHLTNDIEVVKENEEDSSSSAFTSLNAKQAIELVKSTSDLALLEQFRKEETEGDGRKTVLEAIDARVEVLSNPVIEEAPAAEEQE</sequence>
<dbReference type="OrthoDB" id="2928951at2"/>
<dbReference type="Proteomes" id="UP000095658">
    <property type="component" value="Unassembled WGS sequence"/>
</dbReference>
<organism evidence="1 2">
    <name type="scientific">Domibacillus iocasae</name>
    <dbReference type="NCBI Taxonomy" id="1714016"/>
    <lineage>
        <taxon>Bacteria</taxon>
        <taxon>Bacillati</taxon>
        <taxon>Bacillota</taxon>
        <taxon>Bacilli</taxon>
        <taxon>Bacillales</taxon>
        <taxon>Bacillaceae</taxon>
        <taxon>Domibacillus</taxon>
    </lineage>
</organism>
<evidence type="ECO:0000313" key="1">
    <source>
        <dbReference type="EMBL" id="OES45235.1"/>
    </source>
</evidence>
<comment type="caution">
    <text evidence="1">The sequence shown here is derived from an EMBL/GenBank/DDBJ whole genome shotgun (WGS) entry which is preliminary data.</text>
</comment>
<keyword evidence="2" id="KW-1185">Reference proteome</keyword>
<proteinExistence type="predicted"/>
<reference evidence="1 2" key="1">
    <citation type="submission" date="2016-06" db="EMBL/GenBank/DDBJ databases">
        <title>Domibacillus iocasae genome sequencing.</title>
        <authorList>
            <person name="Verma A."/>
            <person name="Pal Y."/>
            <person name="Ojha A.K."/>
            <person name="Krishnamurthi S."/>
        </authorList>
    </citation>
    <scope>NUCLEOTIDE SEQUENCE [LARGE SCALE GENOMIC DNA]</scope>
    <source>
        <strain evidence="1 2">DSM 29979</strain>
    </source>
</reference>
<protein>
    <submittedName>
        <fullName evidence="1">Uncharacterized protein</fullName>
    </submittedName>
</protein>
<dbReference type="AlphaFoldDB" id="A0A1E7DQF7"/>
<gene>
    <name evidence="1" type="ORF">BA724_04295</name>
</gene>
<dbReference type="EMBL" id="MAMP01000020">
    <property type="protein sequence ID" value="OES45235.1"/>
    <property type="molecule type" value="Genomic_DNA"/>
</dbReference>
<dbReference type="STRING" id="1714016.BA724_04295"/>
<accession>A0A1E7DQF7</accession>
<dbReference type="RefSeq" id="WP_069938116.1">
    <property type="nucleotide sequence ID" value="NZ_MAMP01000020.1"/>
</dbReference>
<evidence type="ECO:0000313" key="2">
    <source>
        <dbReference type="Proteomes" id="UP000095658"/>
    </source>
</evidence>